<reference evidence="2 3" key="1">
    <citation type="journal article" date="2010" name="Nature">
        <title>The Ectocarpus genome and the independent evolution of multicellularity in brown algae.</title>
        <authorList>
            <person name="Cock J.M."/>
            <person name="Sterck L."/>
            <person name="Rouze P."/>
            <person name="Scornet D."/>
            <person name="Allen A.E."/>
            <person name="Amoutzias G."/>
            <person name="Anthouard V."/>
            <person name="Artiguenave F."/>
            <person name="Aury J.M."/>
            <person name="Badger J.H."/>
            <person name="Beszteri B."/>
            <person name="Billiau K."/>
            <person name="Bonnet E."/>
            <person name="Bothwell J.H."/>
            <person name="Bowler C."/>
            <person name="Boyen C."/>
            <person name="Brownlee C."/>
            <person name="Carrano C.J."/>
            <person name="Charrier B."/>
            <person name="Cho G.Y."/>
            <person name="Coelho S.M."/>
            <person name="Collen J."/>
            <person name="Corre E."/>
            <person name="Da Silva C."/>
            <person name="Delage L."/>
            <person name="Delaroque N."/>
            <person name="Dittami S.M."/>
            <person name="Doulbeau S."/>
            <person name="Elias M."/>
            <person name="Farnham G."/>
            <person name="Gachon C.M."/>
            <person name="Gschloessl B."/>
            <person name="Heesch S."/>
            <person name="Jabbari K."/>
            <person name="Jubin C."/>
            <person name="Kawai H."/>
            <person name="Kimura K."/>
            <person name="Kloareg B."/>
            <person name="Kupper F.C."/>
            <person name="Lang D."/>
            <person name="Le Bail A."/>
            <person name="Leblanc C."/>
            <person name="Lerouge P."/>
            <person name="Lohr M."/>
            <person name="Lopez P.J."/>
            <person name="Martens C."/>
            <person name="Maumus F."/>
            <person name="Michel G."/>
            <person name="Miranda-Saavedra D."/>
            <person name="Morales J."/>
            <person name="Moreau H."/>
            <person name="Motomura T."/>
            <person name="Nagasato C."/>
            <person name="Napoli C.A."/>
            <person name="Nelson D.R."/>
            <person name="Nyvall-Collen P."/>
            <person name="Peters A.F."/>
            <person name="Pommier C."/>
            <person name="Potin P."/>
            <person name="Poulain J."/>
            <person name="Quesneville H."/>
            <person name="Read B."/>
            <person name="Rensing S.A."/>
            <person name="Ritter A."/>
            <person name="Rousvoal S."/>
            <person name="Samanta M."/>
            <person name="Samson G."/>
            <person name="Schroeder D.C."/>
            <person name="Segurens B."/>
            <person name="Strittmatter M."/>
            <person name="Tonon T."/>
            <person name="Tregear J.W."/>
            <person name="Valentin K."/>
            <person name="von Dassow P."/>
            <person name="Yamagishi T."/>
            <person name="Van de Peer Y."/>
            <person name="Wincker P."/>
        </authorList>
    </citation>
    <scope>NUCLEOTIDE SEQUENCE [LARGE SCALE GENOMIC DNA]</scope>
    <source>
        <strain evidence="3">Ec32 / CCAP1310/4</strain>
    </source>
</reference>
<accession>D8LKQ9</accession>
<name>D8LKQ9_ECTSI</name>
<gene>
    <name evidence="2" type="ORF">Esi_0304_0016</name>
</gene>
<feature type="region of interest" description="Disordered" evidence="1">
    <location>
        <begin position="157"/>
        <end position="180"/>
    </location>
</feature>
<evidence type="ECO:0000256" key="1">
    <source>
        <dbReference type="SAM" id="MobiDB-lite"/>
    </source>
</evidence>
<dbReference type="EMBL" id="FN649760">
    <property type="protein sequence ID" value="CBN76094.1"/>
    <property type="molecule type" value="Genomic_DNA"/>
</dbReference>
<proteinExistence type="predicted"/>
<keyword evidence="3" id="KW-1185">Reference proteome</keyword>
<protein>
    <submittedName>
        <fullName evidence="2">Uncharacterized protein</fullName>
    </submittedName>
</protein>
<evidence type="ECO:0000313" key="2">
    <source>
        <dbReference type="EMBL" id="CBN76094.1"/>
    </source>
</evidence>
<dbReference type="InParanoid" id="D8LKQ9"/>
<dbReference type="AlphaFoldDB" id="D8LKQ9"/>
<dbReference type="Proteomes" id="UP000002630">
    <property type="component" value="Unassembled WGS sequence"/>
</dbReference>
<organism evidence="2 3">
    <name type="scientific">Ectocarpus siliculosus</name>
    <name type="common">Brown alga</name>
    <name type="synonym">Conferva siliculosa</name>
    <dbReference type="NCBI Taxonomy" id="2880"/>
    <lineage>
        <taxon>Eukaryota</taxon>
        <taxon>Sar</taxon>
        <taxon>Stramenopiles</taxon>
        <taxon>Ochrophyta</taxon>
        <taxon>PX clade</taxon>
        <taxon>Phaeophyceae</taxon>
        <taxon>Ectocarpales</taxon>
        <taxon>Ectocarpaceae</taxon>
        <taxon>Ectocarpus</taxon>
    </lineage>
</organism>
<evidence type="ECO:0000313" key="3">
    <source>
        <dbReference type="Proteomes" id="UP000002630"/>
    </source>
</evidence>
<sequence>MHNAVKMLMAKTGRGFRLKRENKTKLWTKKNEEEDSRRRNRWSYVSIKCCHGGKPRKRPRVEDASARCNSKSRKANLCLAHHTPTSGGKEHERPRAFDNGNGVCAEDIEEESDLIRRLHFSNVTTKEIHKALADIGKKLGPAGKQKVRSMRHTFDAGLTAKPPRRSTRGAAAGHPGQVPPVDDPNPIALPHAGPTSVSAYEYAHDGGVALGEELGAMFAQLTSVAAVQRVIENTKNFAEHLLEAEKRSPTTPVNDEPSAHPWPEEELSIPPAYRKGTPGVRGRCGTGRGRGGSRGKA</sequence>
<feature type="region of interest" description="Disordered" evidence="1">
    <location>
        <begin position="243"/>
        <end position="297"/>
    </location>
</feature>